<organism evidence="2 3">
    <name type="scientific">Pieris brassicae</name>
    <name type="common">White butterfly</name>
    <name type="synonym">Large white butterfly</name>
    <dbReference type="NCBI Taxonomy" id="7116"/>
    <lineage>
        <taxon>Eukaryota</taxon>
        <taxon>Metazoa</taxon>
        <taxon>Ecdysozoa</taxon>
        <taxon>Arthropoda</taxon>
        <taxon>Hexapoda</taxon>
        <taxon>Insecta</taxon>
        <taxon>Pterygota</taxon>
        <taxon>Neoptera</taxon>
        <taxon>Endopterygota</taxon>
        <taxon>Lepidoptera</taxon>
        <taxon>Glossata</taxon>
        <taxon>Ditrysia</taxon>
        <taxon>Papilionoidea</taxon>
        <taxon>Pieridae</taxon>
        <taxon>Pierinae</taxon>
        <taxon>Pieris</taxon>
    </lineage>
</organism>
<sequence>MFACKLLVFMVLILFPVAENKEAGSEACTEFLNLIKKLIKPKEDANTSDEVTKKPKTKKFEERLEKFPWWPSKLIEDLDATTEKPTTKATPVEKLVTSYMDFLSNLLKIF</sequence>
<keyword evidence="1" id="KW-0732">Signal</keyword>
<accession>A0A9P0X5E4</accession>
<evidence type="ECO:0000313" key="3">
    <source>
        <dbReference type="Proteomes" id="UP001152562"/>
    </source>
</evidence>
<gene>
    <name evidence="2" type="ORF">PIBRA_LOCUS2094</name>
</gene>
<dbReference type="EMBL" id="CALOZG010000002">
    <property type="protein sequence ID" value="CAH3986539.1"/>
    <property type="molecule type" value="Genomic_DNA"/>
</dbReference>
<reference evidence="2" key="1">
    <citation type="submission" date="2022-05" db="EMBL/GenBank/DDBJ databases">
        <authorList>
            <person name="Okamura Y."/>
        </authorList>
    </citation>
    <scope>NUCLEOTIDE SEQUENCE</scope>
</reference>
<comment type="caution">
    <text evidence="2">The sequence shown here is derived from an EMBL/GenBank/DDBJ whole genome shotgun (WGS) entry which is preliminary data.</text>
</comment>
<feature type="signal peptide" evidence="1">
    <location>
        <begin position="1"/>
        <end position="20"/>
    </location>
</feature>
<evidence type="ECO:0000313" key="2">
    <source>
        <dbReference type="EMBL" id="CAH3986539.1"/>
    </source>
</evidence>
<name>A0A9P0X5E4_PIEBR</name>
<proteinExistence type="predicted"/>
<protein>
    <submittedName>
        <fullName evidence="2">Uncharacterized protein</fullName>
    </submittedName>
</protein>
<evidence type="ECO:0000256" key="1">
    <source>
        <dbReference type="SAM" id="SignalP"/>
    </source>
</evidence>
<keyword evidence="3" id="KW-1185">Reference proteome</keyword>
<dbReference type="AlphaFoldDB" id="A0A9P0X5E4"/>
<feature type="chain" id="PRO_5040480612" evidence="1">
    <location>
        <begin position="21"/>
        <end position="110"/>
    </location>
</feature>
<dbReference type="Proteomes" id="UP001152562">
    <property type="component" value="Unassembled WGS sequence"/>
</dbReference>